<keyword evidence="4" id="KW-0732">Signal</keyword>
<keyword evidence="8" id="KW-0675">Receptor</keyword>
<dbReference type="EMBL" id="JADGKB010000006">
    <property type="protein sequence ID" value="KAJ3261307.1"/>
    <property type="molecule type" value="Genomic_DNA"/>
</dbReference>
<evidence type="ECO:0000256" key="2">
    <source>
        <dbReference type="ARBA" id="ARBA00022614"/>
    </source>
</evidence>
<evidence type="ECO:0000313" key="12">
    <source>
        <dbReference type="EMBL" id="KAJ3261307.1"/>
    </source>
</evidence>
<gene>
    <name evidence="12" type="ORF">HK103_005915</name>
</gene>
<sequence>MGYQGPSNCCNVTTTCIPDVGITDVVFPNYNLAGTIPSEINQLEALQTLNLANNPFKPQVFPNISNLNLLRQIQLSNTNIYGEFPLITSNLLVILKVDNNKLASLEGITNSNNQLAKIDISNNQFTSFPDISSNTAKTMQIFLAQDNPIKATGFPGWLTYAPSLWKLVLDNIDLSSQLFPFITALPNLKILELNNCGLTGSITSDIGQLINLQQLYLAGNHLTGSVPPEIVNLVNMTNLNLTGNELNGNYPPGIRQMPHYNSSTFVIDPSPSNVSPVNNQTHPPPPNSSNYLPIACAVSAVVVTILTATGGYIYYLRRKKRAQSNKNDFYNQQPPLSPPNSFKNVPKSSPQSHNIPGNALDSVGNIPLDPIYFYNTNSPADLARDASFSAQSFQETELSHAPSLSQRNGESVVSSQETQGLTRKLNVQSGSSSEVMSRNLGYHGRGTTLGRKSTGTLYPRIPIDQKTFSSTATPMFDNYPAAPMFDNYPAAPMFDNYPTSPIMIEQVLQPPVMKIPTDLQDEIEFQPPILAPFNAPTQIEERDCLQPPILLDYRIE</sequence>
<evidence type="ECO:0008006" key="14">
    <source>
        <dbReference type="Google" id="ProtNLM"/>
    </source>
</evidence>
<evidence type="ECO:0000256" key="9">
    <source>
        <dbReference type="ARBA" id="ARBA00023180"/>
    </source>
</evidence>
<evidence type="ECO:0000256" key="1">
    <source>
        <dbReference type="ARBA" id="ARBA00004167"/>
    </source>
</evidence>
<dbReference type="GO" id="GO:0016020">
    <property type="term" value="C:membrane"/>
    <property type="evidence" value="ECO:0007669"/>
    <property type="project" value="UniProtKB-SubCell"/>
</dbReference>
<dbReference type="SUPFAM" id="SSF52058">
    <property type="entry name" value="L domain-like"/>
    <property type="match status" value="1"/>
</dbReference>
<evidence type="ECO:0000256" key="6">
    <source>
        <dbReference type="ARBA" id="ARBA00022989"/>
    </source>
</evidence>
<protein>
    <recommendedName>
        <fullName evidence="14">L domain-like protein</fullName>
    </recommendedName>
</protein>
<comment type="caution">
    <text evidence="12">The sequence shown here is derived from an EMBL/GenBank/DDBJ whole genome shotgun (WGS) entry which is preliminary data.</text>
</comment>
<dbReference type="Pfam" id="PF00560">
    <property type="entry name" value="LRR_1"/>
    <property type="match status" value="3"/>
</dbReference>
<keyword evidence="5" id="KW-0677">Repeat</keyword>
<evidence type="ECO:0000256" key="7">
    <source>
        <dbReference type="ARBA" id="ARBA00023136"/>
    </source>
</evidence>
<name>A0AAD5ULB3_9FUNG</name>
<feature type="compositionally biased region" description="Polar residues" evidence="10">
    <location>
        <begin position="327"/>
        <end position="355"/>
    </location>
</feature>
<evidence type="ECO:0000256" key="8">
    <source>
        <dbReference type="ARBA" id="ARBA00023170"/>
    </source>
</evidence>
<feature type="region of interest" description="Disordered" evidence="10">
    <location>
        <begin position="327"/>
        <end position="361"/>
    </location>
</feature>
<feature type="compositionally biased region" description="Polar residues" evidence="10">
    <location>
        <begin position="394"/>
        <end position="436"/>
    </location>
</feature>
<dbReference type="Gene3D" id="3.80.10.10">
    <property type="entry name" value="Ribonuclease Inhibitor"/>
    <property type="match status" value="2"/>
</dbReference>
<dbReference type="AlphaFoldDB" id="A0AAD5ULB3"/>
<evidence type="ECO:0000256" key="3">
    <source>
        <dbReference type="ARBA" id="ARBA00022692"/>
    </source>
</evidence>
<dbReference type="PANTHER" id="PTHR27000:SF642">
    <property type="entry name" value="INACTIVE LEUCINE-RICH REPEAT RECEPTOR KINASE XIAO-RELATED"/>
    <property type="match status" value="1"/>
</dbReference>
<keyword evidence="9" id="KW-0325">Glycoprotein</keyword>
<evidence type="ECO:0000256" key="4">
    <source>
        <dbReference type="ARBA" id="ARBA00022729"/>
    </source>
</evidence>
<feature type="transmembrane region" description="Helical" evidence="11">
    <location>
        <begin position="291"/>
        <end position="316"/>
    </location>
</feature>
<evidence type="ECO:0000256" key="11">
    <source>
        <dbReference type="SAM" id="Phobius"/>
    </source>
</evidence>
<reference evidence="12" key="1">
    <citation type="submission" date="2020-05" db="EMBL/GenBank/DDBJ databases">
        <title>Phylogenomic resolution of chytrid fungi.</title>
        <authorList>
            <person name="Stajich J.E."/>
            <person name="Amses K."/>
            <person name="Simmons R."/>
            <person name="Seto K."/>
            <person name="Myers J."/>
            <person name="Bonds A."/>
            <person name="Quandt C.A."/>
            <person name="Barry K."/>
            <person name="Liu P."/>
            <person name="Grigoriev I."/>
            <person name="Longcore J.E."/>
            <person name="James T.Y."/>
        </authorList>
    </citation>
    <scope>NUCLEOTIDE SEQUENCE</scope>
    <source>
        <strain evidence="12">PLAUS21</strain>
    </source>
</reference>
<comment type="subcellular location">
    <subcellularLocation>
        <location evidence="1">Membrane</location>
        <topology evidence="1">Single-pass membrane protein</topology>
    </subcellularLocation>
</comment>
<dbReference type="InterPro" id="IPR032675">
    <property type="entry name" value="LRR_dom_sf"/>
</dbReference>
<keyword evidence="13" id="KW-1185">Reference proteome</keyword>
<keyword evidence="3 11" id="KW-0812">Transmembrane</keyword>
<dbReference type="Proteomes" id="UP001210925">
    <property type="component" value="Unassembled WGS sequence"/>
</dbReference>
<evidence type="ECO:0000256" key="10">
    <source>
        <dbReference type="SAM" id="MobiDB-lite"/>
    </source>
</evidence>
<evidence type="ECO:0000256" key="5">
    <source>
        <dbReference type="ARBA" id="ARBA00022737"/>
    </source>
</evidence>
<keyword evidence="7 11" id="KW-0472">Membrane</keyword>
<evidence type="ECO:0000313" key="13">
    <source>
        <dbReference type="Proteomes" id="UP001210925"/>
    </source>
</evidence>
<keyword evidence="2" id="KW-0433">Leucine-rich repeat</keyword>
<organism evidence="12 13">
    <name type="scientific">Boothiomyces macroporosus</name>
    <dbReference type="NCBI Taxonomy" id="261099"/>
    <lineage>
        <taxon>Eukaryota</taxon>
        <taxon>Fungi</taxon>
        <taxon>Fungi incertae sedis</taxon>
        <taxon>Chytridiomycota</taxon>
        <taxon>Chytridiomycota incertae sedis</taxon>
        <taxon>Chytridiomycetes</taxon>
        <taxon>Rhizophydiales</taxon>
        <taxon>Terramycetaceae</taxon>
        <taxon>Boothiomyces</taxon>
    </lineage>
</organism>
<dbReference type="PANTHER" id="PTHR27000">
    <property type="entry name" value="LEUCINE-RICH REPEAT RECEPTOR-LIKE PROTEIN KINASE FAMILY PROTEIN-RELATED"/>
    <property type="match status" value="1"/>
</dbReference>
<accession>A0AAD5ULB3</accession>
<keyword evidence="6 11" id="KW-1133">Transmembrane helix</keyword>
<dbReference type="InterPro" id="IPR001611">
    <property type="entry name" value="Leu-rich_rpt"/>
</dbReference>
<proteinExistence type="predicted"/>
<feature type="region of interest" description="Disordered" evidence="10">
    <location>
        <begin position="394"/>
        <end position="456"/>
    </location>
</feature>